<name>A0A7Y8FE01_9PSED</name>
<dbReference type="EMBL" id="JACARF010000018">
    <property type="protein sequence ID" value="NWE77295.1"/>
    <property type="molecule type" value="Genomic_DNA"/>
</dbReference>
<dbReference type="AlphaFoldDB" id="A0A7Y8FE01"/>
<organism evidence="1 2">
    <name type="scientific">Pseudomonas yamanorum</name>
    <dbReference type="NCBI Taxonomy" id="515393"/>
    <lineage>
        <taxon>Bacteria</taxon>
        <taxon>Pseudomonadati</taxon>
        <taxon>Pseudomonadota</taxon>
        <taxon>Gammaproteobacteria</taxon>
        <taxon>Pseudomonadales</taxon>
        <taxon>Pseudomonadaceae</taxon>
        <taxon>Pseudomonas</taxon>
    </lineage>
</organism>
<sequence length="185" mass="19912">MSTINTQPSAYHLCLHNALPPSCPPTGHPLNDLKALLTKDNIGQLLRNPDAQRSVNTLNKLRDLLTPANISALLRGPDAQENARTLTDIGELLNKDAINPGLSAATQAMEKAIDEDTQKRKTEMLIQMATDPDDDSAILESLANWRQSAAQARQSARHSGTMANTLTDLGARLSKHNIDAGMGSS</sequence>
<dbReference type="RefSeq" id="WP_177114637.1">
    <property type="nucleotide sequence ID" value="NZ_JACARF010000018.1"/>
</dbReference>
<comment type="caution">
    <text evidence="1">The sequence shown here is derived from an EMBL/GenBank/DDBJ whole genome shotgun (WGS) entry which is preliminary data.</text>
</comment>
<proteinExistence type="predicted"/>
<accession>A0A7Y8FE01</accession>
<evidence type="ECO:0000313" key="2">
    <source>
        <dbReference type="Proteomes" id="UP000537188"/>
    </source>
</evidence>
<reference evidence="1 2" key="1">
    <citation type="submission" date="2020-04" db="EMBL/GenBank/DDBJ databases">
        <title>Molecular characterization of pseudomonads from Agaricus bisporus reveal novel blotch 2 pathogens in Western Europe.</title>
        <authorList>
            <person name="Taparia T."/>
            <person name="Krijger M."/>
            <person name="Haynes E."/>
            <person name="Elpinstone J.G."/>
            <person name="Noble R."/>
            <person name="Van Der Wolf J."/>
        </authorList>
    </citation>
    <scope>NUCLEOTIDE SEQUENCE [LARGE SCALE GENOMIC DNA]</scope>
    <source>
        <strain evidence="1 2">IPO3781</strain>
    </source>
</reference>
<protein>
    <submittedName>
        <fullName evidence="1">Uncharacterized protein</fullName>
    </submittedName>
</protein>
<dbReference type="Proteomes" id="UP000537188">
    <property type="component" value="Unassembled WGS sequence"/>
</dbReference>
<evidence type="ECO:0000313" key="1">
    <source>
        <dbReference type="EMBL" id="NWE77295.1"/>
    </source>
</evidence>
<gene>
    <name evidence="1" type="ORF">HX828_17155</name>
</gene>